<dbReference type="EMBL" id="MLAK01001304">
    <property type="protein sequence ID" value="OHS94627.1"/>
    <property type="molecule type" value="Genomic_DNA"/>
</dbReference>
<dbReference type="VEuPathDB" id="TrichDB:TRFO_11011"/>
<evidence type="ECO:0000313" key="3">
    <source>
        <dbReference type="Proteomes" id="UP000179807"/>
    </source>
</evidence>
<feature type="transmembrane region" description="Helical" evidence="1">
    <location>
        <begin position="196"/>
        <end position="212"/>
    </location>
</feature>
<dbReference type="AlphaFoldDB" id="A0A1J4JAG0"/>
<dbReference type="Proteomes" id="UP000179807">
    <property type="component" value="Unassembled WGS sequence"/>
</dbReference>
<dbReference type="RefSeq" id="XP_068347764.1">
    <property type="nucleotide sequence ID" value="XM_068495787.1"/>
</dbReference>
<keyword evidence="1" id="KW-0812">Transmembrane</keyword>
<feature type="transmembrane region" description="Helical" evidence="1">
    <location>
        <begin position="288"/>
        <end position="317"/>
    </location>
</feature>
<gene>
    <name evidence="2" type="ORF">TRFO_11011</name>
</gene>
<comment type="caution">
    <text evidence="2">The sequence shown here is derived from an EMBL/GenBank/DDBJ whole genome shotgun (WGS) entry which is preliminary data.</text>
</comment>
<evidence type="ECO:0000313" key="2">
    <source>
        <dbReference type="EMBL" id="OHS94627.1"/>
    </source>
</evidence>
<dbReference type="OrthoDB" id="10266105at2759"/>
<keyword evidence="1" id="KW-0472">Membrane</keyword>
<evidence type="ECO:0000256" key="1">
    <source>
        <dbReference type="SAM" id="Phobius"/>
    </source>
</evidence>
<keyword evidence="3" id="KW-1185">Reference proteome</keyword>
<protein>
    <submittedName>
        <fullName evidence="2">Uncharacterized protein</fullName>
    </submittedName>
</protein>
<sequence>MPAPVKNEVIQDLLASDEFIISSDPSCHLVQGIGKQFSITPAIVFLTNRHVFVLPTVKKIDLEIIVLSDVSEIKIVDMSEYLSCSILSIQEQQRELNIFIPEPDQQRAFLEITKKLVAALENGQIDCDSLALSLQRRFIESDTIGSFYQTVSANKDNLVEQPPVDMDPTFEMLNHFTPAPVRLVDVVSNMMSMGDFFVFAVLSTIIGIFSILFFFIPFGVFVCGLSSIIITRYGFQLIFSKRPRKTNLDLFNKESPQIQSYLRSYEIFTEGFKKRILWRNPRSTLETVMFLLSTAAMFIFFDSAFVLTISMFGLAFVERWNPFGFGSAQEIFSALFQL</sequence>
<dbReference type="GeneID" id="94830491"/>
<name>A0A1J4JAG0_9EUKA</name>
<reference evidence="2" key="1">
    <citation type="submission" date="2016-10" db="EMBL/GenBank/DDBJ databases">
        <authorList>
            <person name="Benchimol M."/>
            <person name="Almeida L.G."/>
            <person name="Vasconcelos A.T."/>
            <person name="Perreira-Neves A."/>
            <person name="Rosa I.A."/>
            <person name="Tasca T."/>
            <person name="Bogo M.R."/>
            <person name="de Souza W."/>
        </authorList>
    </citation>
    <scope>NUCLEOTIDE SEQUENCE [LARGE SCALE GENOMIC DNA]</scope>
    <source>
        <strain evidence="2">K</strain>
    </source>
</reference>
<accession>A0A1J4JAG0</accession>
<organism evidence="2 3">
    <name type="scientific">Tritrichomonas foetus</name>
    <dbReference type="NCBI Taxonomy" id="1144522"/>
    <lineage>
        <taxon>Eukaryota</taxon>
        <taxon>Metamonada</taxon>
        <taxon>Parabasalia</taxon>
        <taxon>Tritrichomonadida</taxon>
        <taxon>Tritrichomonadidae</taxon>
        <taxon>Tritrichomonas</taxon>
    </lineage>
</organism>
<proteinExistence type="predicted"/>
<keyword evidence="1" id="KW-1133">Transmembrane helix</keyword>